<dbReference type="NCBIfam" id="TIGR03991">
    <property type="entry name" value="alt_bact_glmU"/>
    <property type="match status" value="1"/>
</dbReference>
<protein>
    <recommendedName>
        <fullName evidence="4">Glucose-1-phosphate thymidylyltransferase</fullName>
    </recommendedName>
</protein>
<dbReference type="SUPFAM" id="SSF51161">
    <property type="entry name" value="Trimeric LpxA-like enzymes"/>
    <property type="match status" value="1"/>
</dbReference>
<sequence>MKLFLYQDEKIKNFLPLTYLRSFSSLRLGFFKIIDYFKNLFPKTAIWEIDKLPINLERGYYLLIRFLPRERLEDWQENITFKYQGQVVGYYQYNDKKERREINLDGFLLENLWDLIKCQTEFSPIWQKSFRKEKLARNFSFRIYGRKDLVFINKNTKILGELILNLEKGPIIIEEATLKGFNYLEGPCYIGKNTVIDNAKIRSFTTIGENCRISGEIEASVFLDFVNKHHEGFIGHSYIGSWVNLGAYTTNSDLKNNYSSVKIKIKNKIYDTKMLKFGCVIGDHTKTAIGTLIPTGAILGICVNIKKGGPCEKFYPSFYWDKNKKWDFKRLIKTMEIVMARRGEKLKKEDRELLKKIYEKKDRPI</sequence>
<dbReference type="AlphaFoldDB" id="A0A7C4S1S2"/>
<dbReference type="EMBL" id="DSZH01000096">
    <property type="protein sequence ID" value="HGU47337.1"/>
    <property type="molecule type" value="Genomic_DNA"/>
</dbReference>
<dbReference type="InterPro" id="IPR050065">
    <property type="entry name" value="GlmU-like"/>
</dbReference>
<keyword evidence="1" id="KW-0808">Transferase</keyword>
<evidence type="ECO:0000256" key="2">
    <source>
        <dbReference type="ARBA" id="ARBA00023315"/>
    </source>
</evidence>
<dbReference type="PANTHER" id="PTHR43584">
    <property type="entry name" value="NUCLEOTIDYL TRANSFERASE"/>
    <property type="match status" value="1"/>
</dbReference>
<evidence type="ECO:0000256" key="1">
    <source>
        <dbReference type="ARBA" id="ARBA00022679"/>
    </source>
</evidence>
<proteinExistence type="predicted"/>
<name>A0A7C4S1S2_UNCW3</name>
<dbReference type="InterPro" id="IPR023917">
    <property type="entry name" value="Bifunctiontional_GlmU_bac-type"/>
</dbReference>
<organism evidence="3">
    <name type="scientific">candidate division WOR-3 bacterium</name>
    <dbReference type="NCBI Taxonomy" id="2052148"/>
    <lineage>
        <taxon>Bacteria</taxon>
        <taxon>Bacteria division WOR-3</taxon>
    </lineage>
</organism>
<comment type="caution">
    <text evidence="3">The sequence shown here is derived from an EMBL/GenBank/DDBJ whole genome shotgun (WGS) entry which is preliminary data.</text>
</comment>
<evidence type="ECO:0008006" key="4">
    <source>
        <dbReference type="Google" id="ProtNLM"/>
    </source>
</evidence>
<keyword evidence="2" id="KW-0012">Acyltransferase</keyword>
<dbReference type="PANTHER" id="PTHR43584:SF9">
    <property type="entry name" value="TRANSFERASE HEXAPEPTIDE REPEAT CONTAINING PROTEIN"/>
    <property type="match status" value="1"/>
</dbReference>
<dbReference type="Gene3D" id="2.160.10.10">
    <property type="entry name" value="Hexapeptide repeat proteins"/>
    <property type="match status" value="1"/>
</dbReference>
<dbReference type="InterPro" id="IPR011004">
    <property type="entry name" value="Trimer_LpxA-like_sf"/>
</dbReference>
<dbReference type="GO" id="GO:0016746">
    <property type="term" value="F:acyltransferase activity"/>
    <property type="evidence" value="ECO:0007669"/>
    <property type="project" value="UniProtKB-KW"/>
</dbReference>
<dbReference type="GO" id="GO:0016779">
    <property type="term" value="F:nucleotidyltransferase activity"/>
    <property type="evidence" value="ECO:0007669"/>
    <property type="project" value="UniProtKB-ARBA"/>
</dbReference>
<accession>A0A7C4S1S2</accession>
<evidence type="ECO:0000313" key="3">
    <source>
        <dbReference type="EMBL" id="HGU47337.1"/>
    </source>
</evidence>
<reference evidence="3" key="1">
    <citation type="journal article" date="2020" name="mSystems">
        <title>Genome- and Community-Level Interaction Insights into Carbon Utilization and Element Cycling Functions of Hydrothermarchaeota in Hydrothermal Sediment.</title>
        <authorList>
            <person name="Zhou Z."/>
            <person name="Liu Y."/>
            <person name="Xu W."/>
            <person name="Pan J."/>
            <person name="Luo Z.H."/>
            <person name="Li M."/>
        </authorList>
    </citation>
    <scope>NUCLEOTIDE SEQUENCE [LARGE SCALE GENOMIC DNA]</scope>
    <source>
        <strain evidence="3">SpSt-594</strain>
    </source>
</reference>
<gene>
    <name evidence="3" type="ORF">ENT60_02090</name>
</gene>